<dbReference type="AlphaFoldDB" id="A0A4P9Z6C8"/>
<keyword evidence="2" id="KW-0812">Transmembrane</keyword>
<organism evidence="3 4">
    <name type="scientific">Syncephalis pseudoplumigaleata</name>
    <dbReference type="NCBI Taxonomy" id="1712513"/>
    <lineage>
        <taxon>Eukaryota</taxon>
        <taxon>Fungi</taxon>
        <taxon>Fungi incertae sedis</taxon>
        <taxon>Zoopagomycota</taxon>
        <taxon>Zoopagomycotina</taxon>
        <taxon>Zoopagomycetes</taxon>
        <taxon>Zoopagales</taxon>
        <taxon>Piptocephalidaceae</taxon>
        <taxon>Syncephalis</taxon>
    </lineage>
</organism>
<dbReference type="EMBL" id="KZ989111">
    <property type="protein sequence ID" value="RKP28204.1"/>
    <property type="molecule type" value="Genomic_DNA"/>
</dbReference>
<evidence type="ECO:0000313" key="4">
    <source>
        <dbReference type="Proteomes" id="UP000278143"/>
    </source>
</evidence>
<keyword evidence="2" id="KW-1133">Transmembrane helix</keyword>
<evidence type="ECO:0000256" key="1">
    <source>
        <dbReference type="SAM" id="MobiDB-lite"/>
    </source>
</evidence>
<name>A0A4P9Z6C8_9FUNG</name>
<evidence type="ECO:0000313" key="3">
    <source>
        <dbReference type="EMBL" id="RKP28204.1"/>
    </source>
</evidence>
<keyword evidence="4" id="KW-1185">Reference proteome</keyword>
<protein>
    <submittedName>
        <fullName evidence="3">Uncharacterized protein</fullName>
    </submittedName>
</protein>
<accession>A0A4P9Z6C8</accession>
<feature type="region of interest" description="Disordered" evidence="1">
    <location>
        <begin position="357"/>
        <end position="376"/>
    </location>
</feature>
<feature type="transmembrane region" description="Helical" evidence="2">
    <location>
        <begin position="288"/>
        <end position="309"/>
    </location>
</feature>
<evidence type="ECO:0000256" key="2">
    <source>
        <dbReference type="SAM" id="Phobius"/>
    </source>
</evidence>
<feature type="transmembrane region" description="Helical" evidence="2">
    <location>
        <begin position="782"/>
        <end position="810"/>
    </location>
</feature>
<reference evidence="4" key="1">
    <citation type="journal article" date="2018" name="Nat. Microbiol.">
        <title>Leveraging single-cell genomics to expand the fungal tree of life.</title>
        <authorList>
            <person name="Ahrendt S.R."/>
            <person name="Quandt C.A."/>
            <person name="Ciobanu D."/>
            <person name="Clum A."/>
            <person name="Salamov A."/>
            <person name="Andreopoulos B."/>
            <person name="Cheng J.F."/>
            <person name="Woyke T."/>
            <person name="Pelin A."/>
            <person name="Henrissat B."/>
            <person name="Reynolds N.K."/>
            <person name="Benny G.L."/>
            <person name="Smith M.E."/>
            <person name="James T.Y."/>
            <person name="Grigoriev I.V."/>
        </authorList>
    </citation>
    <scope>NUCLEOTIDE SEQUENCE [LARGE SCALE GENOMIC DNA]</scope>
    <source>
        <strain evidence="4">Benny S71-1</strain>
    </source>
</reference>
<proteinExistence type="predicted"/>
<feature type="transmembrane region" description="Helical" evidence="2">
    <location>
        <begin position="701"/>
        <end position="723"/>
    </location>
</feature>
<keyword evidence="2" id="KW-0472">Membrane</keyword>
<sequence>MNVVVYYRTRPGEAAFSDQALKEQRDAVSCWLTENPTAVIAEYVEAEIDGASRPRLAEAIATCKRTNARLLIARTEPVGSGSLFEPRIRSVSVAIAPKTNREIGHVILSPHDALPGYSLYFPDYRAMRAVPVYFCNNTDDALRNLQVAVGCISSKIEISPEAGALTVSKSEGIPFATEASCRFPELPEFSSILIDHYEPTTDGDTIVSYAISFNAAGGVRRQLIALIGPGGLTGRFLYHRDGKPIGDPGHNQQAWVAFAPFNSAHRMLKSQKELGGIRMIAALPKSKIFTTIVFFGLFAAVVLALRVATGGSGISAGQMPTCVDPVVSDLLTTAINESPRGLQGLKVQRANNFRGFSDKPQSAYETDPTSKKIETGRSHLDLSPAPRIIPGAGIMNEFLYVAIQVDSLCRGISTDDEKLKNAVCTFRERLDAVLMQRGYCYGMPGQIGADMRWHKCKPRSPPKNAADLPTEALQIAEDVAARCTRIGDADETGGRLDQSIELFQSSGVWNKVLAQSVLDLKTYGGHSDPVRAIIDLRGGNARLLERRSTALISVAKSGMSLTSQPPTVLDKRYFEPFDRTYADVTKGMMSAAARLSGADRDWLYRLIDTFATERTLWNRRPELDDYRRRWRRLRTRFVRLAAGAYLHISYDLPRAIADDWPGKGSWSHGPTELRGEQIYSEIRDVFPRTLRRVSRDARISGWLVAVLAPLSTPMLAPLGTWLLHLRIAAWSHARILATQPNRALREQAMALAVSAALEDASDFRPWRTALLQPPDHVLYTPIWAGLVAVLLSWGPVVATIGLAAGVAFLVSELRIRTLLRSVETMLFVQDLAERLLDYVDVAVHNPEEFASYLANVRSQQGLASRDGGNSAPVGPTPDYVVGCTYSTPKGGTDPKATLYYKFKLMTNNQLQRVTTYRNDRTEFMGRAALKQISLIFDLPNFTYE</sequence>
<dbReference type="Proteomes" id="UP000278143">
    <property type="component" value="Unassembled WGS sequence"/>
</dbReference>
<gene>
    <name evidence="3" type="ORF">SYNPS1DRAFT_26208</name>
</gene>